<dbReference type="InterPro" id="IPR058600">
    <property type="entry name" value="YhjD-like"/>
</dbReference>
<dbReference type="Pfam" id="PF26325">
    <property type="entry name" value="YhjD"/>
    <property type="match status" value="1"/>
</dbReference>
<sequence length="126" mass="15013">MTEPIAPGEAKEQELVRQYILFGILFRAVMVDVEQMRLVPLKLSYLEVLLELSRWAERQHHQLRRHLRQLGCTIVSARREDYAYVVHYRQRGYLREASYIIEVLRAECQELVGAWVRDHHQGEKRA</sequence>
<protein>
    <submittedName>
        <fullName evidence="1">Uncharacterized protein</fullName>
    </submittedName>
</protein>
<gene>
    <name evidence="1" type="ORF">EDM57_16535</name>
</gene>
<evidence type="ECO:0000313" key="2">
    <source>
        <dbReference type="Proteomes" id="UP000268829"/>
    </source>
</evidence>
<comment type="caution">
    <text evidence="1">The sequence shown here is derived from an EMBL/GenBank/DDBJ whole genome shotgun (WGS) entry which is preliminary data.</text>
</comment>
<keyword evidence="2" id="KW-1185">Reference proteome</keyword>
<reference evidence="1 2" key="1">
    <citation type="submission" date="2018-10" db="EMBL/GenBank/DDBJ databases">
        <title>Phylogenomics of Brevibacillus.</title>
        <authorList>
            <person name="Dunlap C."/>
        </authorList>
    </citation>
    <scope>NUCLEOTIDE SEQUENCE [LARGE SCALE GENOMIC DNA]</scope>
    <source>
        <strain evidence="1 2">DSM 100115</strain>
    </source>
</reference>
<dbReference type="AlphaFoldDB" id="A0A3M8ATZ2"/>
<dbReference type="OrthoDB" id="2467624at2"/>
<organism evidence="1 2">
    <name type="scientific">Brevibacillus gelatini</name>
    <dbReference type="NCBI Taxonomy" id="1655277"/>
    <lineage>
        <taxon>Bacteria</taxon>
        <taxon>Bacillati</taxon>
        <taxon>Bacillota</taxon>
        <taxon>Bacilli</taxon>
        <taxon>Bacillales</taxon>
        <taxon>Paenibacillaceae</taxon>
        <taxon>Brevibacillus</taxon>
    </lineage>
</organism>
<evidence type="ECO:0000313" key="1">
    <source>
        <dbReference type="EMBL" id="RNB54646.1"/>
    </source>
</evidence>
<accession>A0A3M8ATZ2</accession>
<dbReference type="Proteomes" id="UP000268829">
    <property type="component" value="Unassembled WGS sequence"/>
</dbReference>
<name>A0A3M8ATZ2_9BACL</name>
<dbReference type="RefSeq" id="WP_122905789.1">
    <property type="nucleotide sequence ID" value="NZ_RHHS01000039.1"/>
</dbReference>
<proteinExistence type="predicted"/>
<dbReference type="EMBL" id="RHHS01000039">
    <property type="protein sequence ID" value="RNB54646.1"/>
    <property type="molecule type" value="Genomic_DNA"/>
</dbReference>